<dbReference type="EMBL" id="CP061038">
    <property type="protein sequence ID" value="QNQ11350.1"/>
    <property type="molecule type" value="Genomic_DNA"/>
</dbReference>
<dbReference type="Pfam" id="PF02774">
    <property type="entry name" value="Semialdhyde_dhC"/>
    <property type="match status" value="1"/>
</dbReference>
<dbReference type="KEGG" id="spap:H3Z74_09520"/>
<comment type="similarity">
    <text evidence="4 15">Belongs to the aspartate-semialdehyde dehydrogenase family.</text>
</comment>
<feature type="binding site" evidence="15">
    <location>
        <position position="177"/>
    </location>
    <ligand>
        <name>substrate</name>
    </ligand>
</feature>
<evidence type="ECO:0000256" key="4">
    <source>
        <dbReference type="ARBA" id="ARBA00010584"/>
    </source>
</evidence>
<evidence type="ECO:0000256" key="14">
    <source>
        <dbReference type="ARBA" id="ARBA00047891"/>
    </source>
</evidence>
<gene>
    <name evidence="15" type="primary">asd</name>
    <name evidence="18" type="ORF">H3Z74_09520</name>
</gene>
<keyword evidence="9 15" id="KW-0521">NADP</keyword>
<sequence length="358" mass="37415">MLNTLSNPNSLRHDDGSADTPVIAPMIAIVGATGAVGVELMRCLEKRGFPVGALRLLASARSAGSTLPYGADQVQVDELRDDSFAGVDVALFSAGATISRRYAPIAVAAGAMVVDNSSAFRMQADVPLVVPEVNGATLAGHNGIVANPNCVAAIMTMALAPLHRAAPIRRVFAATYQSASGAGAAAMEELRQATAAHLEDRPFEAKVLPHPYAFNLFSHNADIDGESGYNGEELKAAAETRRILDTPDLPIGITCVRVPVLRAHSIALSVEFGRPVSPDEARDLLAAAPGVRVVDDRAANHFPMPSEASGVDDVLVGRIRTDLGDPSGHTLALFVSGDQLLKGAALNAVQILERLLGR</sequence>
<keyword evidence="8 15" id="KW-0791">Threonine biosynthesis</keyword>
<dbReference type="InterPro" id="IPR036291">
    <property type="entry name" value="NAD(P)-bd_dom_sf"/>
</dbReference>
<evidence type="ECO:0000256" key="3">
    <source>
        <dbReference type="ARBA" id="ARBA00005097"/>
    </source>
</evidence>
<keyword evidence="10 15" id="KW-0220">Diaminopimelate biosynthesis</keyword>
<evidence type="ECO:0000256" key="5">
    <source>
        <dbReference type="ARBA" id="ARBA00011738"/>
    </source>
</evidence>
<comment type="catalytic activity">
    <reaction evidence="14 15">
        <text>L-aspartate 4-semialdehyde + phosphate + NADP(+) = 4-phospho-L-aspartate + NADPH + H(+)</text>
        <dbReference type="Rhea" id="RHEA:24284"/>
        <dbReference type="ChEBI" id="CHEBI:15378"/>
        <dbReference type="ChEBI" id="CHEBI:43474"/>
        <dbReference type="ChEBI" id="CHEBI:57535"/>
        <dbReference type="ChEBI" id="CHEBI:57783"/>
        <dbReference type="ChEBI" id="CHEBI:58349"/>
        <dbReference type="ChEBI" id="CHEBI:537519"/>
        <dbReference type="EC" id="1.2.1.11"/>
    </reaction>
</comment>
<evidence type="ECO:0000256" key="13">
    <source>
        <dbReference type="ARBA" id="ARBA00023167"/>
    </source>
</evidence>
<feature type="active site" description="Proton acceptor" evidence="15 16">
    <location>
        <position position="264"/>
    </location>
</feature>
<dbReference type="PANTHER" id="PTHR46278:SF2">
    <property type="entry name" value="ASPARTATE-SEMIALDEHYDE DEHYDROGENASE"/>
    <property type="match status" value="1"/>
</dbReference>
<dbReference type="CDD" id="cd18131">
    <property type="entry name" value="ASADH_C_bac_euk_like"/>
    <property type="match status" value="1"/>
</dbReference>
<feature type="binding site" evidence="15">
    <location>
        <position position="121"/>
    </location>
    <ligand>
        <name>phosphate</name>
        <dbReference type="ChEBI" id="CHEBI:43474"/>
    </ligand>
</feature>
<keyword evidence="7 15" id="KW-0028">Amino-acid biosynthesis</keyword>
<comment type="pathway">
    <text evidence="3 15">Amino-acid biosynthesis; L-threonine biosynthesis; L-threonine from L-aspartate: step 2/5.</text>
</comment>
<dbReference type="PANTHER" id="PTHR46278">
    <property type="entry name" value="DEHYDROGENASE, PUTATIVE-RELATED"/>
    <property type="match status" value="1"/>
</dbReference>
<organism evidence="18 19">
    <name type="scientific">Sphingomonas alpina</name>
    <dbReference type="NCBI Taxonomy" id="653931"/>
    <lineage>
        <taxon>Bacteria</taxon>
        <taxon>Pseudomonadati</taxon>
        <taxon>Pseudomonadota</taxon>
        <taxon>Alphaproteobacteria</taxon>
        <taxon>Sphingomonadales</taxon>
        <taxon>Sphingomonadaceae</taxon>
        <taxon>Sphingomonas</taxon>
    </lineage>
</organism>
<proteinExistence type="inferred from homology"/>
<feature type="domain" description="Semialdehyde dehydrogenase NAD-binding" evidence="17">
    <location>
        <begin position="26"/>
        <end position="141"/>
    </location>
</feature>
<evidence type="ECO:0000259" key="17">
    <source>
        <dbReference type="SMART" id="SM00859"/>
    </source>
</evidence>
<dbReference type="GO" id="GO:0009089">
    <property type="term" value="P:lysine biosynthetic process via diaminopimelate"/>
    <property type="evidence" value="ECO:0007669"/>
    <property type="project" value="UniProtKB-UniRule"/>
</dbReference>
<evidence type="ECO:0000256" key="2">
    <source>
        <dbReference type="ARBA" id="ARBA00005076"/>
    </source>
</evidence>
<dbReference type="SUPFAM" id="SSF55347">
    <property type="entry name" value="Glyceraldehyde-3-phosphate dehydrogenase-like, C-terminal domain"/>
    <property type="match status" value="1"/>
</dbReference>
<feature type="binding site" evidence="15">
    <location>
        <begin position="33"/>
        <end position="36"/>
    </location>
    <ligand>
        <name>NADP(+)</name>
        <dbReference type="ChEBI" id="CHEBI:58349"/>
    </ligand>
</feature>
<dbReference type="GO" id="GO:0009088">
    <property type="term" value="P:threonine biosynthetic process"/>
    <property type="evidence" value="ECO:0007669"/>
    <property type="project" value="UniProtKB-UniRule"/>
</dbReference>
<protein>
    <recommendedName>
        <fullName evidence="6 15">Aspartate-semialdehyde dehydrogenase</fullName>
        <shortName evidence="15">ASA dehydrogenase</shortName>
        <shortName evidence="15">ASADH</shortName>
        <ecNumber evidence="6 15">1.2.1.11</ecNumber>
    </recommendedName>
    <alternativeName>
        <fullName evidence="15">Aspartate-beta-semialdehyde dehydrogenase</fullName>
    </alternativeName>
</protein>
<comment type="caution">
    <text evidence="15">Lacks conserved residue(s) required for the propagation of feature annotation.</text>
</comment>
<dbReference type="GO" id="GO:0051287">
    <property type="term" value="F:NAD binding"/>
    <property type="evidence" value="ECO:0007669"/>
    <property type="project" value="InterPro"/>
</dbReference>
<dbReference type="RefSeq" id="WP_187763631.1">
    <property type="nucleotide sequence ID" value="NZ_CP061038.1"/>
</dbReference>
<dbReference type="GO" id="GO:0019877">
    <property type="term" value="P:diaminopimelate biosynthetic process"/>
    <property type="evidence" value="ECO:0007669"/>
    <property type="project" value="UniProtKB-UniRule"/>
</dbReference>
<dbReference type="GO" id="GO:0004073">
    <property type="term" value="F:aspartate-semialdehyde dehydrogenase activity"/>
    <property type="evidence" value="ECO:0007669"/>
    <property type="project" value="UniProtKB-UniRule"/>
</dbReference>
<dbReference type="UniPathway" id="UPA00050">
    <property type="reaction ID" value="UER00463"/>
</dbReference>
<comment type="pathway">
    <text evidence="1 15">Amino-acid biosynthesis; L-methionine biosynthesis via de novo pathway; L-homoserine from L-aspartate: step 2/3.</text>
</comment>
<evidence type="ECO:0000256" key="10">
    <source>
        <dbReference type="ARBA" id="ARBA00022915"/>
    </source>
</evidence>
<feature type="binding site" evidence="15">
    <location>
        <position position="339"/>
    </location>
    <ligand>
        <name>NADP(+)</name>
        <dbReference type="ChEBI" id="CHEBI:58349"/>
    </ligand>
</feature>
<accession>A0A7H0LNU7</accession>
<comment type="subunit">
    <text evidence="5 15">Homodimer.</text>
</comment>
<evidence type="ECO:0000256" key="7">
    <source>
        <dbReference type="ARBA" id="ARBA00022605"/>
    </source>
</evidence>
<dbReference type="UniPathway" id="UPA00034">
    <property type="reaction ID" value="UER00016"/>
</dbReference>
<dbReference type="SUPFAM" id="SSF51735">
    <property type="entry name" value="NAD(P)-binding Rossmann-fold domains"/>
    <property type="match status" value="1"/>
</dbReference>
<evidence type="ECO:0000313" key="19">
    <source>
        <dbReference type="Proteomes" id="UP000516148"/>
    </source>
</evidence>
<dbReference type="UniPathway" id="UPA00051">
    <property type="reaction ID" value="UER00464"/>
</dbReference>
<dbReference type="InterPro" id="IPR000534">
    <property type="entry name" value="Semialdehyde_DH_NAD-bd"/>
</dbReference>
<keyword evidence="19" id="KW-1185">Reference proteome</keyword>
<dbReference type="EC" id="1.2.1.11" evidence="6 15"/>
<dbReference type="SMART" id="SM00859">
    <property type="entry name" value="Semialdhyde_dh"/>
    <property type="match status" value="1"/>
</dbReference>
<keyword evidence="12 15" id="KW-0457">Lysine biosynthesis</keyword>
<evidence type="ECO:0000256" key="12">
    <source>
        <dbReference type="ARBA" id="ARBA00023154"/>
    </source>
</evidence>
<keyword evidence="13 15" id="KW-0486">Methionine biosynthesis</keyword>
<name>A0A7H0LNU7_9SPHN</name>
<dbReference type="GO" id="GO:0009097">
    <property type="term" value="P:isoleucine biosynthetic process"/>
    <property type="evidence" value="ECO:0007669"/>
    <property type="project" value="UniProtKB-UniRule"/>
</dbReference>
<keyword evidence="11 15" id="KW-0560">Oxidoreductase</keyword>
<feature type="binding site" evidence="15">
    <location>
        <position position="202"/>
    </location>
    <ligand>
        <name>NADP(+)</name>
        <dbReference type="ChEBI" id="CHEBI:58349"/>
    </ligand>
</feature>
<dbReference type="Pfam" id="PF01118">
    <property type="entry name" value="Semialdhyde_dh"/>
    <property type="match status" value="1"/>
</dbReference>
<evidence type="ECO:0000256" key="15">
    <source>
        <dbReference type="HAMAP-Rule" id="MF_02121"/>
    </source>
</evidence>
<feature type="binding site" evidence="15">
    <location>
        <begin position="180"/>
        <end position="181"/>
    </location>
    <ligand>
        <name>NADP(+)</name>
        <dbReference type="ChEBI" id="CHEBI:58349"/>
    </ligand>
</feature>
<evidence type="ECO:0000256" key="1">
    <source>
        <dbReference type="ARBA" id="ARBA00005021"/>
    </source>
</evidence>
<evidence type="ECO:0000256" key="6">
    <source>
        <dbReference type="ARBA" id="ARBA00013120"/>
    </source>
</evidence>
<dbReference type="Gene3D" id="3.30.360.10">
    <property type="entry name" value="Dihydrodipicolinate Reductase, domain 2"/>
    <property type="match status" value="1"/>
</dbReference>
<dbReference type="InterPro" id="IPR012280">
    <property type="entry name" value="Semialdhyde_DH_dimer_dom"/>
</dbReference>
<comment type="function">
    <text evidence="15">Catalyzes the NADPH-dependent formation of L-aspartate-semialdehyde (L-ASA) by the reductive dephosphorylation of L-aspartyl-4-phosphate.</text>
</comment>
<feature type="active site" description="Acyl-thioester intermediate" evidence="15 16">
    <location>
        <position position="150"/>
    </location>
</feature>
<dbReference type="NCBIfam" id="TIGR01296">
    <property type="entry name" value="asd_B"/>
    <property type="match status" value="1"/>
</dbReference>
<dbReference type="PIRSF" id="PIRSF000148">
    <property type="entry name" value="ASA_dh"/>
    <property type="match status" value="1"/>
</dbReference>
<dbReference type="InterPro" id="IPR005986">
    <property type="entry name" value="Asp_semialdehyde_DH_beta"/>
</dbReference>
<dbReference type="GO" id="GO:0050661">
    <property type="term" value="F:NADP binding"/>
    <property type="evidence" value="ECO:0007669"/>
    <property type="project" value="UniProtKB-UniRule"/>
</dbReference>
<dbReference type="GO" id="GO:0071266">
    <property type="term" value="P:'de novo' L-methionine biosynthetic process"/>
    <property type="evidence" value="ECO:0007669"/>
    <property type="project" value="UniProtKB-UniRule"/>
</dbReference>
<dbReference type="CDD" id="cd02316">
    <property type="entry name" value="VcASADH2_like_N"/>
    <property type="match status" value="1"/>
</dbReference>
<evidence type="ECO:0000256" key="9">
    <source>
        <dbReference type="ARBA" id="ARBA00022857"/>
    </source>
</evidence>
<evidence type="ECO:0000256" key="8">
    <source>
        <dbReference type="ARBA" id="ARBA00022697"/>
    </source>
</evidence>
<dbReference type="AlphaFoldDB" id="A0A7H0LNU7"/>
<evidence type="ECO:0000256" key="11">
    <source>
        <dbReference type="ARBA" id="ARBA00023002"/>
    </source>
</evidence>
<dbReference type="NCBIfam" id="NF011456">
    <property type="entry name" value="PRK14874.1"/>
    <property type="match status" value="1"/>
</dbReference>
<feature type="binding site" evidence="15">
    <location>
        <begin position="61"/>
        <end position="62"/>
    </location>
    <ligand>
        <name>NADP(+)</name>
        <dbReference type="ChEBI" id="CHEBI:58349"/>
    </ligand>
</feature>
<dbReference type="HAMAP" id="MF_02121">
    <property type="entry name" value="ASADH"/>
    <property type="match status" value="1"/>
</dbReference>
<evidence type="ECO:0000256" key="16">
    <source>
        <dbReference type="PIRSR" id="PIRSR000148-1"/>
    </source>
</evidence>
<dbReference type="Gene3D" id="3.40.50.720">
    <property type="entry name" value="NAD(P)-binding Rossmann-like Domain"/>
    <property type="match status" value="1"/>
</dbReference>
<dbReference type="Proteomes" id="UP000516148">
    <property type="component" value="Chromosome"/>
</dbReference>
<feature type="binding site" evidence="15">
    <location>
        <position position="257"/>
    </location>
    <ligand>
        <name>substrate</name>
    </ligand>
</feature>
<reference evidence="18 19" key="1">
    <citation type="submission" date="2020-09" db="EMBL/GenBank/DDBJ databases">
        <title>Sphingomonas sp., a new species isolated from pork steak.</title>
        <authorList>
            <person name="Heidler von Heilborn D."/>
        </authorList>
    </citation>
    <scope>NUCLEOTIDE SEQUENCE [LARGE SCALE GENOMIC DNA]</scope>
    <source>
        <strain evidence="19">S8-3T</strain>
    </source>
</reference>
<dbReference type="GO" id="GO:0046983">
    <property type="term" value="F:protein dimerization activity"/>
    <property type="evidence" value="ECO:0007669"/>
    <property type="project" value="InterPro"/>
</dbReference>
<evidence type="ECO:0000313" key="18">
    <source>
        <dbReference type="EMBL" id="QNQ11350.1"/>
    </source>
</evidence>
<comment type="pathway">
    <text evidence="2 15">Amino-acid biosynthesis; L-lysine biosynthesis via DAP pathway; (S)-tetrahydrodipicolinate from L-aspartate: step 2/4.</text>
</comment>
<dbReference type="InterPro" id="IPR012080">
    <property type="entry name" value="Asp_semialdehyde_DH"/>
</dbReference>